<feature type="region of interest" description="Disordered" evidence="1">
    <location>
        <begin position="1"/>
        <end position="32"/>
    </location>
</feature>
<evidence type="ECO:0000256" key="1">
    <source>
        <dbReference type="SAM" id="MobiDB-lite"/>
    </source>
</evidence>
<name>A0A0N7CDY4_BPP22</name>
<reference evidence="2 3" key="1">
    <citation type="journal article" date="2016" name="Virus Genes">
        <title>Genomic characterization of Salmonella bacteriophages isolated from India.</title>
        <authorList>
            <person name="Karpe Y.A."/>
            <person name="Kanade G.D."/>
            <person name="Pingale K.D."/>
            <person name="Arankalle V.A."/>
            <person name="Banerjee K."/>
        </authorList>
    </citation>
    <scope>NUCLEOTIDE SEQUENCE [LARGE SCALE GENOMIC DNA]</scope>
</reference>
<accession>A0A0N7CDY4</accession>
<evidence type="ECO:0000313" key="3">
    <source>
        <dbReference type="Proteomes" id="UP000225559"/>
    </source>
</evidence>
<sequence length="83" mass="9331">MVSHPANNSAQCSHESHIHHVAKRGGGGIKGETRIGIEAERYGDNKTGKVRQRLMRMHPIHTKSKYAPMNKRVKNTDRCVLSE</sequence>
<gene>
    <name evidence="2" type="ORF">SP25_68</name>
</gene>
<feature type="compositionally biased region" description="Polar residues" evidence="1">
    <location>
        <begin position="1"/>
        <end position="13"/>
    </location>
</feature>
<dbReference type="EMBL" id="KR296687">
    <property type="protein sequence ID" value="AKJ74300.1"/>
    <property type="molecule type" value="Genomic_DNA"/>
</dbReference>
<dbReference type="Proteomes" id="UP000225559">
    <property type="component" value="Segment"/>
</dbReference>
<organism evidence="2 3">
    <name type="scientific">Salmonella phage 25</name>
    <dbReference type="NCBI Taxonomy" id="1654886"/>
    <lineage>
        <taxon>Viruses</taxon>
        <taxon>Duplodnaviria</taxon>
        <taxon>Heunggongvirae</taxon>
        <taxon>Uroviricota</taxon>
        <taxon>Caudoviricetes</taxon>
        <taxon>Lederbergvirus</taxon>
        <taxon>Salmonella phage P22</taxon>
    </lineage>
</organism>
<proteinExistence type="predicted"/>
<evidence type="ECO:0000313" key="2">
    <source>
        <dbReference type="EMBL" id="AKJ74300.1"/>
    </source>
</evidence>
<protein>
    <submittedName>
        <fullName evidence="2">Uncharacterized protein</fullName>
    </submittedName>
</protein>